<dbReference type="Proteomes" id="UP001430356">
    <property type="component" value="Unassembled WGS sequence"/>
</dbReference>
<sequence>MAERSSAPHTGEAPPPPHPTHIGGDIESFRPADLPLLSFIALGAAQCVSSRSAEIVLDAVLSPPSAPSAPGDSDSDAENLVSRYPEVRVVFHLHCLRCALRDLQECPAHARRTFFSIVQEHVAALATVLPDPLFTAIAAVLEGLLASVSDDSLAKGHCHVLEVQLMKIVEATQLELLCATKQLRVRAGELTLRFHHSIPYL</sequence>
<evidence type="ECO:0000313" key="2">
    <source>
        <dbReference type="EMBL" id="KAK7195463.1"/>
    </source>
</evidence>
<dbReference type="EMBL" id="JAECZO010000054">
    <property type="protein sequence ID" value="KAK7195463.1"/>
    <property type="molecule type" value="Genomic_DNA"/>
</dbReference>
<accession>A0AAW0EMS0</accession>
<gene>
    <name evidence="2" type="ORF">NESM_000473600</name>
</gene>
<proteinExistence type="predicted"/>
<organism evidence="2 3">
    <name type="scientific">Novymonas esmeraldas</name>
    <dbReference type="NCBI Taxonomy" id="1808958"/>
    <lineage>
        <taxon>Eukaryota</taxon>
        <taxon>Discoba</taxon>
        <taxon>Euglenozoa</taxon>
        <taxon>Kinetoplastea</taxon>
        <taxon>Metakinetoplastina</taxon>
        <taxon>Trypanosomatida</taxon>
        <taxon>Trypanosomatidae</taxon>
        <taxon>Novymonas</taxon>
    </lineage>
</organism>
<dbReference type="AlphaFoldDB" id="A0AAW0EMS0"/>
<protein>
    <submittedName>
        <fullName evidence="2">Uncharacterized protein</fullName>
    </submittedName>
</protein>
<keyword evidence="3" id="KW-1185">Reference proteome</keyword>
<evidence type="ECO:0000313" key="3">
    <source>
        <dbReference type="Proteomes" id="UP001430356"/>
    </source>
</evidence>
<reference evidence="2 3" key="1">
    <citation type="journal article" date="2021" name="MBio">
        <title>A New Model Trypanosomatid, Novymonas esmeraldas: Genomic Perception of Its 'Candidatus Pandoraea novymonadis' Endosymbiont.</title>
        <authorList>
            <person name="Zakharova A."/>
            <person name="Saura A."/>
            <person name="Butenko A."/>
            <person name="Podesvova L."/>
            <person name="Warmusova S."/>
            <person name="Kostygov A.Y."/>
            <person name="Nenarokova A."/>
            <person name="Lukes J."/>
            <person name="Opperdoes F.R."/>
            <person name="Yurchenko V."/>
        </authorList>
    </citation>
    <scope>NUCLEOTIDE SEQUENCE [LARGE SCALE GENOMIC DNA]</scope>
    <source>
        <strain evidence="2 3">E262AT.01</strain>
    </source>
</reference>
<feature type="region of interest" description="Disordered" evidence="1">
    <location>
        <begin position="1"/>
        <end position="25"/>
    </location>
</feature>
<evidence type="ECO:0000256" key="1">
    <source>
        <dbReference type="SAM" id="MobiDB-lite"/>
    </source>
</evidence>
<comment type="caution">
    <text evidence="2">The sequence shown here is derived from an EMBL/GenBank/DDBJ whole genome shotgun (WGS) entry which is preliminary data.</text>
</comment>
<name>A0AAW0EMS0_9TRYP</name>